<dbReference type="InterPro" id="IPR014718">
    <property type="entry name" value="GH-type_carb-bd"/>
</dbReference>
<dbReference type="Proteomes" id="UP000717981">
    <property type="component" value="Unassembled WGS sequence"/>
</dbReference>
<proteinExistence type="predicted"/>
<evidence type="ECO:0000313" key="1">
    <source>
        <dbReference type="EMBL" id="KAF1686767.1"/>
    </source>
</evidence>
<organism evidence="1 2">
    <name type="scientific">Pseudoxanthomonas taiwanensis</name>
    <dbReference type="NCBI Taxonomy" id="176598"/>
    <lineage>
        <taxon>Bacteria</taxon>
        <taxon>Pseudomonadati</taxon>
        <taxon>Pseudomonadota</taxon>
        <taxon>Gammaproteobacteria</taxon>
        <taxon>Lysobacterales</taxon>
        <taxon>Lysobacteraceae</taxon>
        <taxon>Pseudoxanthomonas</taxon>
    </lineage>
</organism>
<dbReference type="Pfam" id="PF01263">
    <property type="entry name" value="Aldose_epim"/>
    <property type="match status" value="1"/>
</dbReference>
<dbReference type="GO" id="GO:0030246">
    <property type="term" value="F:carbohydrate binding"/>
    <property type="evidence" value="ECO:0007669"/>
    <property type="project" value="InterPro"/>
</dbReference>
<dbReference type="SUPFAM" id="SSF74650">
    <property type="entry name" value="Galactose mutarotase-like"/>
    <property type="match status" value="1"/>
</dbReference>
<name>A0A921NZ76_9GAMM</name>
<dbReference type="Gene3D" id="2.70.98.10">
    <property type="match status" value="1"/>
</dbReference>
<dbReference type="InterPro" id="IPR011013">
    <property type="entry name" value="Gal_mutarotase_sf_dom"/>
</dbReference>
<keyword evidence="2" id="KW-1185">Reference proteome</keyword>
<comment type="caution">
    <text evidence="1">The sequence shown here is derived from an EMBL/GenBank/DDBJ whole genome shotgun (WGS) entry which is preliminary data.</text>
</comment>
<dbReference type="InterPro" id="IPR008183">
    <property type="entry name" value="Aldose_1/G6P_1-epimerase"/>
</dbReference>
<dbReference type="EMBL" id="PDWK01000071">
    <property type="protein sequence ID" value="KAF1686767.1"/>
    <property type="molecule type" value="Genomic_DNA"/>
</dbReference>
<dbReference type="GO" id="GO:0005975">
    <property type="term" value="P:carbohydrate metabolic process"/>
    <property type="evidence" value="ECO:0007669"/>
    <property type="project" value="InterPro"/>
</dbReference>
<dbReference type="OrthoDB" id="9808779at2"/>
<accession>A0A921NZ76</accession>
<reference evidence="1" key="1">
    <citation type="submission" date="2017-10" db="EMBL/GenBank/DDBJ databases">
        <title>Whole genome sequencing of members of genus Pseudoxanthomonas.</title>
        <authorList>
            <person name="Kumar S."/>
            <person name="Bansal K."/>
            <person name="Kaur A."/>
            <person name="Patil P."/>
            <person name="Sharma S."/>
            <person name="Patil P.B."/>
        </authorList>
    </citation>
    <scope>NUCLEOTIDE SEQUENCE</scope>
    <source>
        <strain evidence="1">DSM 22914</strain>
    </source>
</reference>
<sequence length="275" mass="29756">MAAEPTMLATDPLAPGPLLELGTGALAVTGAPAAGGRIAQIAVDGEPQLVGHGEHGSTAAIAWGCYPMLPWAGRIRRGRFALRGAEYRLPATLGDHAIHGVGYVLPWQVVAHAPDRLELALALPEDARWPFGGHARQRILLDGRRLRLELEVAAGAQAMPVVLGWHPWFRKPQRLEFAPGAMYPRDAEGIAVLPTVPPAPGPWDDCFLNQAPVVLHRDGRRLRLTSDCRHWVVFDEPAHATCVEPQTGPADAFNLEPRVIEPGQAASAWFELAWD</sequence>
<gene>
    <name evidence="1" type="ORF">CR938_12065</name>
</gene>
<protein>
    <submittedName>
        <fullName evidence="1">Aldose epimerase</fullName>
    </submittedName>
</protein>
<dbReference type="GO" id="GO:0016853">
    <property type="term" value="F:isomerase activity"/>
    <property type="evidence" value="ECO:0007669"/>
    <property type="project" value="InterPro"/>
</dbReference>
<dbReference type="AlphaFoldDB" id="A0A921NZ76"/>
<evidence type="ECO:0000313" key="2">
    <source>
        <dbReference type="Proteomes" id="UP000717981"/>
    </source>
</evidence>